<sequence>MTDVRHERLRRSGLAGLEICVIAALYFGSAELGLLQQLVRSQVTPLWPPSGIAVASLLLRGRRVWPGVALGAFLANIGLGPSLPAVLAITAGNTLAPVCSCLLLRRAGFRNELERLRDVLGLIFLGAFTGMLVSATTGTTTLLVSGALSTAGFWPTWSVWWTGDAMGVLVVTPVLLVLSSARWPRNVRTSRWVEAGLLVVATAAVGFVETGRAPLLFLGFPLLVWAAFRFQLAGAAPCALAVSTFAIVAAARRTGPFAGHDLLTNMITLQAFNGAAALTALLLGAVVSERNRNQREIVDACTQIAGMVSRITAGDRHLVKPDERGAPEGPGGTGGVGGPDGADGADGADGEDSTKAASSSTRRRPPTGHRAGRDDRI</sequence>
<name>A0ABV1UD34_9ACTN</name>
<feature type="transmembrane region" description="Helical" evidence="7">
    <location>
        <begin position="228"/>
        <end position="250"/>
    </location>
</feature>
<feature type="transmembrane region" description="Helical" evidence="7">
    <location>
        <begin position="116"/>
        <end position="137"/>
    </location>
</feature>
<keyword evidence="10" id="KW-1185">Reference proteome</keyword>
<evidence type="ECO:0000256" key="3">
    <source>
        <dbReference type="ARBA" id="ARBA00022692"/>
    </source>
</evidence>
<feature type="transmembrane region" description="Helical" evidence="7">
    <location>
        <begin position="12"/>
        <end position="29"/>
    </location>
</feature>
<feature type="transmembrane region" description="Helical" evidence="7">
    <location>
        <begin position="83"/>
        <end position="104"/>
    </location>
</feature>
<feature type="compositionally biased region" description="Gly residues" evidence="6">
    <location>
        <begin position="328"/>
        <end position="341"/>
    </location>
</feature>
<feature type="transmembrane region" description="Helical" evidence="7">
    <location>
        <begin position="157"/>
        <end position="178"/>
    </location>
</feature>
<gene>
    <name evidence="9" type="ORF">ABT272_25900</name>
</gene>
<organism evidence="9 10">
    <name type="scientific">Streptomyces sp. 900105245</name>
    <dbReference type="NCBI Taxonomy" id="3154379"/>
    <lineage>
        <taxon>Bacteria</taxon>
        <taxon>Bacillati</taxon>
        <taxon>Actinomycetota</taxon>
        <taxon>Actinomycetes</taxon>
        <taxon>Kitasatosporales</taxon>
        <taxon>Streptomycetaceae</taxon>
        <taxon>Streptomyces</taxon>
    </lineage>
</organism>
<dbReference type="RefSeq" id="WP_263279283.1">
    <property type="nucleotide sequence ID" value="NZ_JBEPAZ010000025.1"/>
</dbReference>
<evidence type="ECO:0000256" key="2">
    <source>
        <dbReference type="ARBA" id="ARBA00022475"/>
    </source>
</evidence>
<feature type="compositionally biased region" description="Basic and acidic residues" evidence="6">
    <location>
        <begin position="315"/>
        <end position="326"/>
    </location>
</feature>
<dbReference type="Pfam" id="PF05231">
    <property type="entry name" value="MASE1"/>
    <property type="match status" value="1"/>
</dbReference>
<accession>A0ABV1UD34</accession>
<feature type="transmembrane region" description="Helical" evidence="7">
    <location>
        <begin position="262"/>
        <end position="287"/>
    </location>
</feature>
<evidence type="ECO:0000313" key="9">
    <source>
        <dbReference type="EMBL" id="MER6431136.1"/>
    </source>
</evidence>
<evidence type="ECO:0000256" key="5">
    <source>
        <dbReference type="ARBA" id="ARBA00023136"/>
    </source>
</evidence>
<keyword evidence="5 7" id="KW-0472">Membrane</keyword>
<feature type="region of interest" description="Disordered" evidence="6">
    <location>
        <begin position="315"/>
        <end position="377"/>
    </location>
</feature>
<evidence type="ECO:0000256" key="6">
    <source>
        <dbReference type="SAM" id="MobiDB-lite"/>
    </source>
</evidence>
<keyword evidence="2" id="KW-1003">Cell membrane</keyword>
<comment type="caution">
    <text evidence="9">The sequence shown here is derived from an EMBL/GenBank/DDBJ whole genome shotgun (WGS) entry which is preliminary data.</text>
</comment>
<keyword evidence="3 7" id="KW-0812">Transmembrane</keyword>
<proteinExistence type="predicted"/>
<evidence type="ECO:0000256" key="1">
    <source>
        <dbReference type="ARBA" id="ARBA00004651"/>
    </source>
</evidence>
<dbReference type="Proteomes" id="UP001470023">
    <property type="component" value="Unassembled WGS sequence"/>
</dbReference>
<evidence type="ECO:0000256" key="7">
    <source>
        <dbReference type="SAM" id="Phobius"/>
    </source>
</evidence>
<dbReference type="EMBL" id="JBEPAZ010000025">
    <property type="protein sequence ID" value="MER6431136.1"/>
    <property type="molecule type" value="Genomic_DNA"/>
</dbReference>
<comment type="subcellular location">
    <subcellularLocation>
        <location evidence="1">Cell membrane</location>
        <topology evidence="1">Multi-pass membrane protein</topology>
    </subcellularLocation>
</comment>
<protein>
    <submittedName>
        <fullName evidence="9">MASE1 domain-containing protein</fullName>
    </submittedName>
</protein>
<evidence type="ECO:0000256" key="4">
    <source>
        <dbReference type="ARBA" id="ARBA00022989"/>
    </source>
</evidence>
<evidence type="ECO:0000259" key="8">
    <source>
        <dbReference type="Pfam" id="PF05231"/>
    </source>
</evidence>
<keyword evidence="4 7" id="KW-1133">Transmembrane helix</keyword>
<evidence type="ECO:0000313" key="10">
    <source>
        <dbReference type="Proteomes" id="UP001470023"/>
    </source>
</evidence>
<dbReference type="InterPro" id="IPR007895">
    <property type="entry name" value="MASE1"/>
</dbReference>
<reference evidence="9 10" key="1">
    <citation type="submission" date="2024-06" db="EMBL/GenBank/DDBJ databases">
        <title>The Natural Products Discovery Center: Release of the First 8490 Sequenced Strains for Exploring Actinobacteria Biosynthetic Diversity.</title>
        <authorList>
            <person name="Kalkreuter E."/>
            <person name="Kautsar S.A."/>
            <person name="Yang D."/>
            <person name="Bader C.D."/>
            <person name="Teijaro C.N."/>
            <person name="Fluegel L."/>
            <person name="Davis C.M."/>
            <person name="Simpson J.R."/>
            <person name="Lauterbach L."/>
            <person name="Steele A.D."/>
            <person name="Gui C."/>
            <person name="Meng S."/>
            <person name="Li G."/>
            <person name="Viehrig K."/>
            <person name="Ye F."/>
            <person name="Su P."/>
            <person name="Kiefer A.F."/>
            <person name="Nichols A."/>
            <person name="Cepeda A.J."/>
            <person name="Yan W."/>
            <person name="Fan B."/>
            <person name="Jiang Y."/>
            <person name="Adhikari A."/>
            <person name="Zheng C.-J."/>
            <person name="Schuster L."/>
            <person name="Cowan T.M."/>
            <person name="Smanski M.J."/>
            <person name="Chevrette M.G."/>
            <person name="De Carvalho L.P.S."/>
            <person name="Shen B."/>
        </authorList>
    </citation>
    <scope>NUCLEOTIDE SEQUENCE [LARGE SCALE GENOMIC DNA]</scope>
    <source>
        <strain evidence="9 10">NPDC001166</strain>
    </source>
</reference>
<feature type="domain" description="MASE1" evidence="8">
    <location>
        <begin position="22"/>
        <end position="290"/>
    </location>
</feature>